<dbReference type="InParanoid" id="A0A061GHN9"/>
<evidence type="ECO:0000256" key="1">
    <source>
        <dbReference type="SAM" id="MobiDB-lite"/>
    </source>
</evidence>
<evidence type="ECO:0000313" key="3">
    <source>
        <dbReference type="Proteomes" id="UP000026915"/>
    </source>
</evidence>
<dbReference type="EMBL" id="CM001884">
    <property type="protein sequence ID" value="EOY26569.1"/>
    <property type="molecule type" value="Genomic_DNA"/>
</dbReference>
<dbReference type="Proteomes" id="UP000026915">
    <property type="component" value="Chromosome 6"/>
</dbReference>
<accession>A0A061GHN9</accession>
<dbReference type="HOGENOM" id="CLU_2502474_0_0_1"/>
<organism evidence="2 3">
    <name type="scientific">Theobroma cacao</name>
    <name type="common">Cacao</name>
    <name type="synonym">Cocoa</name>
    <dbReference type="NCBI Taxonomy" id="3641"/>
    <lineage>
        <taxon>Eukaryota</taxon>
        <taxon>Viridiplantae</taxon>
        <taxon>Streptophyta</taxon>
        <taxon>Embryophyta</taxon>
        <taxon>Tracheophyta</taxon>
        <taxon>Spermatophyta</taxon>
        <taxon>Magnoliopsida</taxon>
        <taxon>eudicotyledons</taxon>
        <taxon>Gunneridae</taxon>
        <taxon>Pentapetalae</taxon>
        <taxon>rosids</taxon>
        <taxon>malvids</taxon>
        <taxon>Malvales</taxon>
        <taxon>Malvaceae</taxon>
        <taxon>Byttnerioideae</taxon>
        <taxon>Theobroma</taxon>
    </lineage>
</organism>
<evidence type="ECO:0000313" key="2">
    <source>
        <dbReference type="EMBL" id="EOY26569.1"/>
    </source>
</evidence>
<proteinExistence type="predicted"/>
<gene>
    <name evidence="2" type="ORF">TCM_028369</name>
</gene>
<feature type="region of interest" description="Disordered" evidence="1">
    <location>
        <begin position="1"/>
        <end position="74"/>
    </location>
</feature>
<keyword evidence="3" id="KW-1185">Reference proteome</keyword>
<protein>
    <submittedName>
        <fullName evidence="2">Uncharacterized protein</fullName>
    </submittedName>
</protein>
<name>A0A061GHN9_THECC</name>
<reference evidence="2 3" key="1">
    <citation type="journal article" date="2013" name="Genome Biol.">
        <title>The genome sequence of the most widely cultivated cacao type and its use to identify candidate genes regulating pod color.</title>
        <authorList>
            <person name="Motamayor J.C."/>
            <person name="Mockaitis K."/>
            <person name="Schmutz J."/>
            <person name="Haiminen N."/>
            <person name="Iii D.L."/>
            <person name="Cornejo O."/>
            <person name="Findley S.D."/>
            <person name="Zheng P."/>
            <person name="Utro F."/>
            <person name="Royaert S."/>
            <person name="Saski C."/>
            <person name="Jenkins J."/>
            <person name="Podicheti R."/>
            <person name="Zhao M."/>
            <person name="Scheffler B.E."/>
            <person name="Stack J.C."/>
            <person name="Feltus F.A."/>
            <person name="Mustiga G.M."/>
            <person name="Amores F."/>
            <person name="Phillips W."/>
            <person name="Marelli J.P."/>
            <person name="May G.D."/>
            <person name="Shapiro H."/>
            <person name="Ma J."/>
            <person name="Bustamante C.D."/>
            <person name="Schnell R.J."/>
            <person name="Main D."/>
            <person name="Gilbert D."/>
            <person name="Parida L."/>
            <person name="Kuhn D.N."/>
        </authorList>
    </citation>
    <scope>NUCLEOTIDE SEQUENCE [LARGE SCALE GENOMIC DNA]</scope>
    <source>
        <strain evidence="3">cv. Matina 1-6</strain>
    </source>
</reference>
<dbReference type="Gramene" id="EOY26569">
    <property type="protein sequence ID" value="EOY26569"/>
    <property type="gene ID" value="TCM_028369"/>
</dbReference>
<feature type="compositionally biased region" description="Polar residues" evidence="1">
    <location>
        <begin position="39"/>
        <end position="50"/>
    </location>
</feature>
<dbReference type="AlphaFoldDB" id="A0A061GHN9"/>
<sequence length="86" mass="9405">MQNSSQIPSFDFHPWFGHQPATESSTTPTGGPPLLPRQLANTHVQPASKQPQPPFVHALPKGIQTTTQPPMSPRSFKKSFLMIAMG</sequence>